<sequence>MTSAFRGMYGWSSKFAAEENKKLSDEDLKLVEEISKLQVTSSPPDPAIKTLQTRLLTSTNKIAHLTRENADLKYQLQRLNEERKQAVEAGVNKILEKEWLPVFRQLDQDNKQLHARNIALNRHIFNGENELVHLRAEQAEMKRSTHIAEQAVRKYEQQVNKLTETISRNGPKEEARQGTARDDDYFATEFSELVNGVQQWVFRHFRGGAEDRLAGLEGDLKTAFEECVHEAEPVKKSRAQLDAISAMVVWMLNRDVFQAFRYLAFGDLQEPFAILYDTIEGTELQRHLWRSKTVDLLCKHPDVLAAFATTVEAHTNDLSALFTPLCAKTSKVELRTKSLHALVEKTAKLALEVSQQQAAFDLWPVAPGEEYDTYSMEDAAADAEEREDEEDTEAEVRVQLFPAVLRMDFDRDGVRRDDNPVVVLKAKVVSKPVAKIE</sequence>
<dbReference type="InParanoid" id="A0A3N4KUQ2"/>
<evidence type="ECO:0000256" key="1">
    <source>
        <dbReference type="SAM" id="Coils"/>
    </source>
</evidence>
<evidence type="ECO:0000313" key="2">
    <source>
        <dbReference type="EMBL" id="RPB13228.1"/>
    </source>
</evidence>
<proteinExistence type="predicted"/>
<feature type="coiled-coil region" evidence="1">
    <location>
        <begin position="62"/>
        <end position="89"/>
    </location>
</feature>
<keyword evidence="1" id="KW-0175">Coiled coil</keyword>
<gene>
    <name evidence="2" type="ORF">P167DRAFT_573606</name>
</gene>
<dbReference type="OrthoDB" id="5310945at2759"/>
<reference evidence="2 3" key="1">
    <citation type="journal article" date="2018" name="Nat. Ecol. Evol.">
        <title>Pezizomycetes genomes reveal the molecular basis of ectomycorrhizal truffle lifestyle.</title>
        <authorList>
            <person name="Murat C."/>
            <person name="Payen T."/>
            <person name="Noel B."/>
            <person name="Kuo A."/>
            <person name="Morin E."/>
            <person name="Chen J."/>
            <person name="Kohler A."/>
            <person name="Krizsan K."/>
            <person name="Balestrini R."/>
            <person name="Da Silva C."/>
            <person name="Montanini B."/>
            <person name="Hainaut M."/>
            <person name="Levati E."/>
            <person name="Barry K.W."/>
            <person name="Belfiori B."/>
            <person name="Cichocki N."/>
            <person name="Clum A."/>
            <person name="Dockter R.B."/>
            <person name="Fauchery L."/>
            <person name="Guy J."/>
            <person name="Iotti M."/>
            <person name="Le Tacon F."/>
            <person name="Lindquist E.A."/>
            <person name="Lipzen A."/>
            <person name="Malagnac F."/>
            <person name="Mello A."/>
            <person name="Molinier V."/>
            <person name="Miyauchi S."/>
            <person name="Poulain J."/>
            <person name="Riccioni C."/>
            <person name="Rubini A."/>
            <person name="Sitrit Y."/>
            <person name="Splivallo R."/>
            <person name="Traeger S."/>
            <person name="Wang M."/>
            <person name="Zifcakova L."/>
            <person name="Wipf D."/>
            <person name="Zambonelli A."/>
            <person name="Paolocci F."/>
            <person name="Nowrousian M."/>
            <person name="Ottonello S."/>
            <person name="Baldrian P."/>
            <person name="Spatafora J.W."/>
            <person name="Henrissat B."/>
            <person name="Nagy L.G."/>
            <person name="Aury J.M."/>
            <person name="Wincker P."/>
            <person name="Grigoriev I.V."/>
            <person name="Bonfante P."/>
            <person name="Martin F.M."/>
        </authorList>
    </citation>
    <scope>NUCLEOTIDE SEQUENCE [LARGE SCALE GENOMIC DNA]</scope>
    <source>
        <strain evidence="2 3">CCBAS932</strain>
    </source>
</reference>
<dbReference type="AlphaFoldDB" id="A0A3N4KUQ2"/>
<dbReference type="STRING" id="1392247.A0A3N4KUQ2"/>
<dbReference type="EMBL" id="ML119124">
    <property type="protein sequence ID" value="RPB13228.1"/>
    <property type="molecule type" value="Genomic_DNA"/>
</dbReference>
<name>A0A3N4KUQ2_9PEZI</name>
<accession>A0A3N4KUQ2</accession>
<organism evidence="2 3">
    <name type="scientific">Morchella conica CCBAS932</name>
    <dbReference type="NCBI Taxonomy" id="1392247"/>
    <lineage>
        <taxon>Eukaryota</taxon>
        <taxon>Fungi</taxon>
        <taxon>Dikarya</taxon>
        <taxon>Ascomycota</taxon>
        <taxon>Pezizomycotina</taxon>
        <taxon>Pezizomycetes</taxon>
        <taxon>Pezizales</taxon>
        <taxon>Morchellaceae</taxon>
        <taxon>Morchella</taxon>
    </lineage>
</organism>
<protein>
    <submittedName>
        <fullName evidence="2">Uncharacterized protein</fullName>
    </submittedName>
</protein>
<dbReference type="Proteomes" id="UP000277580">
    <property type="component" value="Unassembled WGS sequence"/>
</dbReference>
<keyword evidence="3" id="KW-1185">Reference proteome</keyword>
<evidence type="ECO:0000313" key="3">
    <source>
        <dbReference type="Proteomes" id="UP000277580"/>
    </source>
</evidence>